<gene>
    <name evidence="1" type="ORF">GCM10010196_00130</name>
</gene>
<comment type="caution">
    <text evidence="1">The sequence shown here is derived from an EMBL/GenBank/DDBJ whole genome shotgun (WGS) entry which is preliminary data.</text>
</comment>
<reference evidence="1" key="2">
    <citation type="submission" date="2020-09" db="EMBL/GenBank/DDBJ databases">
        <authorList>
            <person name="Sun Q."/>
            <person name="Ohkuma M."/>
        </authorList>
    </citation>
    <scope>NUCLEOTIDE SEQUENCE</scope>
    <source>
        <strain evidence="1">JCM 3346</strain>
    </source>
</reference>
<protein>
    <submittedName>
        <fullName evidence="1">Uncharacterized protein</fullName>
    </submittedName>
</protein>
<accession>A0A918C8X2</accession>
<evidence type="ECO:0000313" key="2">
    <source>
        <dbReference type="Proteomes" id="UP000610303"/>
    </source>
</evidence>
<reference evidence="1" key="1">
    <citation type="journal article" date="2014" name="Int. J. Syst. Evol. Microbiol.">
        <title>Complete genome sequence of Corynebacterium casei LMG S-19264T (=DSM 44701T), isolated from a smear-ripened cheese.</title>
        <authorList>
            <consortium name="US DOE Joint Genome Institute (JGI-PGF)"/>
            <person name="Walter F."/>
            <person name="Albersmeier A."/>
            <person name="Kalinowski J."/>
            <person name="Ruckert C."/>
        </authorList>
    </citation>
    <scope>NUCLEOTIDE SEQUENCE</scope>
    <source>
        <strain evidence="1">JCM 3346</strain>
    </source>
</reference>
<proteinExistence type="predicted"/>
<organism evidence="1 2">
    <name type="scientific">Agromyces mediolanus</name>
    <name type="common">Corynebacterium mediolanum</name>
    <dbReference type="NCBI Taxonomy" id="41986"/>
    <lineage>
        <taxon>Bacteria</taxon>
        <taxon>Bacillati</taxon>
        <taxon>Actinomycetota</taxon>
        <taxon>Actinomycetes</taxon>
        <taxon>Micrococcales</taxon>
        <taxon>Microbacteriaceae</taxon>
        <taxon>Agromyces</taxon>
    </lineage>
</organism>
<dbReference type="RefSeq" id="WP_189083287.1">
    <property type="nucleotide sequence ID" value="NZ_BMRJ01000001.1"/>
</dbReference>
<evidence type="ECO:0000313" key="1">
    <source>
        <dbReference type="EMBL" id="GGR11736.1"/>
    </source>
</evidence>
<name>A0A918C8X2_AGRME</name>
<keyword evidence="2" id="KW-1185">Reference proteome</keyword>
<sequence length="143" mass="16097">MGEAELRLPLVEQALLEASESYVSMAGLTRIAMLRTGSDEDELMRMIALGIASELVYSGWVDVIDYVQNREIDGTDPAAMHAIWSATRGASFEQLQSDPYLEFPLTVSGWQRAIEIGERDGQWKYVWRGEPYVGPGGWRRRSI</sequence>
<dbReference type="EMBL" id="BMRJ01000001">
    <property type="protein sequence ID" value="GGR11736.1"/>
    <property type="molecule type" value="Genomic_DNA"/>
</dbReference>
<dbReference type="Proteomes" id="UP000610303">
    <property type="component" value="Unassembled WGS sequence"/>
</dbReference>
<dbReference type="AlphaFoldDB" id="A0A918C8X2"/>